<organism evidence="2">
    <name type="scientific">Arundo donax</name>
    <name type="common">Giant reed</name>
    <name type="synonym">Donax arundinaceus</name>
    <dbReference type="NCBI Taxonomy" id="35708"/>
    <lineage>
        <taxon>Eukaryota</taxon>
        <taxon>Viridiplantae</taxon>
        <taxon>Streptophyta</taxon>
        <taxon>Embryophyta</taxon>
        <taxon>Tracheophyta</taxon>
        <taxon>Spermatophyta</taxon>
        <taxon>Magnoliopsida</taxon>
        <taxon>Liliopsida</taxon>
        <taxon>Poales</taxon>
        <taxon>Poaceae</taxon>
        <taxon>PACMAD clade</taxon>
        <taxon>Arundinoideae</taxon>
        <taxon>Arundineae</taxon>
        <taxon>Arundo</taxon>
    </lineage>
</organism>
<feature type="compositionally biased region" description="Basic and acidic residues" evidence="1">
    <location>
        <begin position="38"/>
        <end position="52"/>
    </location>
</feature>
<accession>A0A0A9BAV5</accession>
<evidence type="ECO:0000313" key="2">
    <source>
        <dbReference type="EMBL" id="JAD59303.1"/>
    </source>
</evidence>
<evidence type="ECO:0000256" key="1">
    <source>
        <dbReference type="SAM" id="MobiDB-lite"/>
    </source>
</evidence>
<sequence length="52" mass="5772">MARKRRARPLRSNGTTGLGLNGRKAEPEPGAKNPTPSQEKDRSEEDQAERVQ</sequence>
<proteinExistence type="predicted"/>
<protein>
    <submittedName>
        <fullName evidence="2">Uncharacterized protein</fullName>
    </submittedName>
</protein>
<reference evidence="2" key="2">
    <citation type="journal article" date="2015" name="Data Brief">
        <title>Shoot transcriptome of the giant reed, Arundo donax.</title>
        <authorList>
            <person name="Barrero R.A."/>
            <person name="Guerrero F.D."/>
            <person name="Moolhuijzen P."/>
            <person name="Goolsby J.A."/>
            <person name="Tidwell J."/>
            <person name="Bellgard S.E."/>
            <person name="Bellgard M.I."/>
        </authorList>
    </citation>
    <scope>NUCLEOTIDE SEQUENCE</scope>
    <source>
        <tissue evidence="2">Shoot tissue taken approximately 20 cm above the soil surface</tissue>
    </source>
</reference>
<reference evidence="2" key="1">
    <citation type="submission" date="2014-09" db="EMBL/GenBank/DDBJ databases">
        <authorList>
            <person name="Magalhaes I.L.F."/>
            <person name="Oliveira U."/>
            <person name="Santos F.R."/>
            <person name="Vidigal T.H.D.A."/>
            <person name="Brescovit A.D."/>
            <person name="Santos A.J."/>
        </authorList>
    </citation>
    <scope>NUCLEOTIDE SEQUENCE</scope>
    <source>
        <tissue evidence="2">Shoot tissue taken approximately 20 cm above the soil surface</tissue>
    </source>
</reference>
<name>A0A0A9BAV5_ARUDO</name>
<dbReference type="AlphaFoldDB" id="A0A0A9BAV5"/>
<dbReference type="EMBL" id="GBRH01238592">
    <property type="protein sequence ID" value="JAD59303.1"/>
    <property type="molecule type" value="Transcribed_RNA"/>
</dbReference>
<feature type="region of interest" description="Disordered" evidence="1">
    <location>
        <begin position="1"/>
        <end position="52"/>
    </location>
</feature>